<proteinExistence type="predicted"/>
<dbReference type="KEGG" id="tpx:Turpa_3404"/>
<keyword evidence="2" id="KW-1185">Reference proteome</keyword>
<organism evidence="1 2">
    <name type="scientific">Turneriella parva (strain ATCC BAA-1111 / DSM 21527 / NCTC 11395 / H)</name>
    <name type="common">Leptospira parva</name>
    <dbReference type="NCBI Taxonomy" id="869212"/>
    <lineage>
        <taxon>Bacteria</taxon>
        <taxon>Pseudomonadati</taxon>
        <taxon>Spirochaetota</taxon>
        <taxon>Spirochaetia</taxon>
        <taxon>Leptospirales</taxon>
        <taxon>Leptospiraceae</taxon>
        <taxon>Turneriella</taxon>
    </lineage>
</organism>
<protein>
    <submittedName>
        <fullName evidence="1">Uncharacterized protein</fullName>
    </submittedName>
</protein>
<dbReference type="HOGENOM" id="CLU_2385278_0_0_12"/>
<reference evidence="1 2" key="1">
    <citation type="submission" date="2012-06" db="EMBL/GenBank/DDBJ databases">
        <title>The complete chromosome of genome of Turneriella parva DSM 21527.</title>
        <authorList>
            <consortium name="US DOE Joint Genome Institute (JGI-PGF)"/>
            <person name="Lucas S."/>
            <person name="Han J."/>
            <person name="Lapidus A."/>
            <person name="Bruce D."/>
            <person name="Goodwin L."/>
            <person name="Pitluck S."/>
            <person name="Peters L."/>
            <person name="Kyrpides N."/>
            <person name="Mavromatis K."/>
            <person name="Ivanova N."/>
            <person name="Mikhailova N."/>
            <person name="Chertkov O."/>
            <person name="Detter J.C."/>
            <person name="Tapia R."/>
            <person name="Han C."/>
            <person name="Land M."/>
            <person name="Hauser L."/>
            <person name="Markowitz V."/>
            <person name="Cheng J.-F."/>
            <person name="Hugenholtz P."/>
            <person name="Woyke T."/>
            <person name="Wu D."/>
            <person name="Gronow S."/>
            <person name="Wellnitz S."/>
            <person name="Brambilla E."/>
            <person name="Klenk H.-P."/>
            <person name="Eisen J.A."/>
        </authorList>
    </citation>
    <scope>NUCLEOTIDE SEQUENCE [LARGE SCALE GENOMIC DNA]</scope>
    <source>
        <strain evidence="2">ATCC BAA-1111 / DSM 21527 / NCTC 11395 / H</strain>
    </source>
</reference>
<sequence length="94" mass="10768">MDKIKKLFTEKNYEAAIAEIYRDPDYKNNRLKLRYLVSALYYLRDYEGTIIAIQLLKPLEEKAAFSMLINTEICLGTNADAALGYAVTPENRTA</sequence>
<dbReference type="Proteomes" id="UP000006048">
    <property type="component" value="Chromosome"/>
</dbReference>
<evidence type="ECO:0000313" key="1">
    <source>
        <dbReference type="EMBL" id="AFM14041.1"/>
    </source>
</evidence>
<evidence type="ECO:0000313" key="2">
    <source>
        <dbReference type="Proteomes" id="UP000006048"/>
    </source>
</evidence>
<name>I4B9T4_TURPD</name>
<dbReference type="AlphaFoldDB" id="I4B9T4"/>
<gene>
    <name evidence="1" type="ordered locus">Turpa_3404</name>
</gene>
<accession>I4B9T4</accession>
<dbReference type="EMBL" id="CP002959">
    <property type="protein sequence ID" value="AFM14041.1"/>
    <property type="molecule type" value="Genomic_DNA"/>
</dbReference>